<name>A0A392QPH0_9FABA</name>
<dbReference type="EMBL" id="LXQA010149848">
    <property type="protein sequence ID" value="MCI25859.1"/>
    <property type="molecule type" value="Genomic_DNA"/>
</dbReference>
<reference evidence="1 2" key="1">
    <citation type="journal article" date="2018" name="Front. Plant Sci.">
        <title>Red Clover (Trifolium pratense) and Zigzag Clover (T. medium) - A Picture of Genomic Similarities and Differences.</title>
        <authorList>
            <person name="Dluhosova J."/>
            <person name="Istvanek J."/>
            <person name="Nedelnik J."/>
            <person name="Repkova J."/>
        </authorList>
    </citation>
    <scope>NUCLEOTIDE SEQUENCE [LARGE SCALE GENOMIC DNA]</scope>
    <source>
        <strain evidence="2">cv. 10/8</strain>
        <tissue evidence="1">Leaf</tissue>
    </source>
</reference>
<accession>A0A392QPH0</accession>
<proteinExistence type="predicted"/>
<dbReference type="Proteomes" id="UP000265520">
    <property type="component" value="Unassembled WGS sequence"/>
</dbReference>
<organism evidence="1 2">
    <name type="scientific">Trifolium medium</name>
    <dbReference type="NCBI Taxonomy" id="97028"/>
    <lineage>
        <taxon>Eukaryota</taxon>
        <taxon>Viridiplantae</taxon>
        <taxon>Streptophyta</taxon>
        <taxon>Embryophyta</taxon>
        <taxon>Tracheophyta</taxon>
        <taxon>Spermatophyta</taxon>
        <taxon>Magnoliopsida</taxon>
        <taxon>eudicotyledons</taxon>
        <taxon>Gunneridae</taxon>
        <taxon>Pentapetalae</taxon>
        <taxon>rosids</taxon>
        <taxon>fabids</taxon>
        <taxon>Fabales</taxon>
        <taxon>Fabaceae</taxon>
        <taxon>Papilionoideae</taxon>
        <taxon>50 kb inversion clade</taxon>
        <taxon>NPAAA clade</taxon>
        <taxon>Hologalegina</taxon>
        <taxon>IRL clade</taxon>
        <taxon>Trifolieae</taxon>
        <taxon>Trifolium</taxon>
    </lineage>
</organism>
<sequence>MAAASASTKYMKK</sequence>
<evidence type="ECO:0000313" key="1">
    <source>
        <dbReference type="EMBL" id="MCI25859.1"/>
    </source>
</evidence>
<evidence type="ECO:0000313" key="2">
    <source>
        <dbReference type="Proteomes" id="UP000265520"/>
    </source>
</evidence>
<comment type="caution">
    <text evidence="1">The sequence shown here is derived from an EMBL/GenBank/DDBJ whole genome shotgun (WGS) entry which is preliminary data.</text>
</comment>
<keyword evidence="2" id="KW-1185">Reference proteome</keyword>
<feature type="non-terminal residue" evidence="1">
    <location>
        <position position="13"/>
    </location>
</feature>
<protein>
    <submittedName>
        <fullName evidence="1">Uncharacterized protein</fullName>
    </submittedName>
</protein>